<geneLocation type="plasmid" evidence="3">
    <name>p1079-IncFIB-N</name>
</geneLocation>
<dbReference type="EMBL" id="MG825383">
    <property type="protein sequence ID" value="AWF75654.1"/>
    <property type="molecule type" value="Genomic_DNA"/>
</dbReference>
<dbReference type="PANTHER" id="PTHR12338">
    <property type="entry name" value="AUTOTRANSPORTER"/>
    <property type="match status" value="1"/>
</dbReference>
<dbReference type="InterPro" id="IPR054553">
    <property type="entry name" value="VID"/>
</dbReference>
<dbReference type="PANTHER" id="PTHR12338:SF5">
    <property type="entry name" value="ANTIGEN 43-RELATED"/>
    <property type="match status" value="1"/>
</dbReference>
<dbReference type="SMART" id="SM00869">
    <property type="entry name" value="Autotransporter"/>
    <property type="match status" value="1"/>
</dbReference>
<reference evidence="3" key="1">
    <citation type="submission" date="2018-01" db="EMBL/GenBank/DDBJ databases">
        <title>Prevalence of blaNDM and mcr-1 in Escherichia coli from food in China.</title>
        <authorList>
            <person name="Liu X."/>
            <person name="Li R."/>
            <person name="Chen S."/>
        </authorList>
    </citation>
    <scope>NUCLEOTIDE SEQUENCE</scope>
    <source>
        <strain evidence="3">1079</strain>
        <plasmid evidence="3">p1079-IncFIB-N</plasmid>
    </source>
</reference>
<dbReference type="SUPFAM" id="SSF51126">
    <property type="entry name" value="Pectin lyase-like"/>
    <property type="match status" value="1"/>
</dbReference>
<dbReference type="NCBIfam" id="TIGR02601">
    <property type="entry name" value="autotrns_rpt"/>
    <property type="match status" value="1"/>
</dbReference>
<proteinExistence type="predicted"/>
<feature type="domain" description="Autotransporter" evidence="2">
    <location>
        <begin position="887"/>
        <end position="1175"/>
    </location>
</feature>
<protein>
    <submittedName>
        <fullName evidence="3">Outer membrane protein IcsA autotransporter</fullName>
    </submittedName>
</protein>
<dbReference type="InterPro" id="IPR005546">
    <property type="entry name" value="Autotransporte_beta"/>
</dbReference>
<dbReference type="PROSITE" id="PS51208">
    <property type="entry name" value="AUTOTRANSPORTER"/>
    <property type="match status" value="1"/>
</dbReference>
<dbReference type="Pfam" id="PF18883">
    <property type="entry name" value="AC_1"/>
    <property type="match status" value="1"/>
</dbReference>
<dbReference type="InterPro" id="IPR036709">
    <property type="entry name" value="Autotransporte_beta_dom_sf"/>
</dbReference>
<dbReference type="SUPFAM" id="SSF103515">
    <property type="entry name" value="Autotransporter"/>
    <property type="match status" value="1"/>
</dbReference>
<dbReference type="InterPro" id="IPR050909">
    <property type="entry name" value="Bact_Autotransporter_VF"/>
</dbReference>
<organism evidence="3">
    <name type="scientific">Escherichia coli</name>
    <dbReference type="NCBI Taxonomy" id="562"/>
    <lineage>
        <taxon>Bacteria</taxon>
        <taxon>Pseudomonadati</taxon>
        <taxon>Pseudomonadota</taxon>
        <taxon>Gammaproteobacteria</taxon>
        <taxon>Enterobacterales</taxon>
        <taxon>Enterobacteriaceae</taxon>
        <taxon>Escherichia</taxon>
    </lineage>
</organism>
<dbReference type="InterPro" id="IPR013425">
    <property type="entry name" value="Autotrns_rpt"/>
</dbReference>
<dbReference type="GO" id="GO:0019867">
    <property type="term" value="C:outer membrane"/>
    <property type="evidence" value="ECO:0007669"/>
    <property type="project" value="InterPro"/>
</dbReference>
<dbReference type="InterPro" id="IPR012332">
    <property type="entry name" value="Autotransporter_pectin_lyase_C"/>
</dbReference>
<accession>A0A2S1JBG4</accession>
<dbReference type="Gene3D" id="2.40.128.130">
    <property type="entry name" value="Autotransporter beta-domain"/>
    <property type="match status" value="1"/>
</dbReference>
<keyword evidence="1" id="KW-0732">Signal</keyword>
<name>A0A2S1JBG4_ECOLX</name>
<evidence type="ECO:0000259" key="2">
    <source>
        <dbReference type="PROSITE" id="PS51208"/>
    </source>
</evidence>
<keyword evidence="3" id="KW-0614">Plasmid</keyword>
<dbReference type="CDD" id="cd01344">
    <property type="entry name" value="PL2_Passenger_AT"/>
    <property type="match status" value="1"/>
</dbReference>
<sequence length="1175" mass="124651">MKNASLKKNSMNKNIRILQFLVSIIYSVQSHFSGAQTIQLNGNGIPESITRSITGVDGNAALNISVPYKTSYTQNILSVESSINIKGGTSNTSIGGAGVYGENFTLNNNGSVWGGDGYNGGIAVSGNKISINNYRNVYGGNGLGGSGSSGGAGLSGDDIIVDNYRSIYGGDDVGGTGGSGVTGSNITVHNSGGILGGNGVNGGDGINGSNLFITNDNMISGGYGIKQGGDAISGNQITLNNNGIVQGGYGPDGGCSVYGEDIHINNHGNLSGLYNSQKDAYNTSIIFSGGYNSLDIHSGSVINGDIKLASIPVNGTNELIIKNINNATAINGGLMIGNGSSVYLSGKNSIFNGNISIDEDASMNLSVGNANVHANTITLKSDSWLNIDTSIKNWTQDYYTLLSSDTGISIADNSHIVQYNALLTEGAESYVYTSLNDDDNKLISMLRWNNTKGMGYGTFNIEKDATLNIGVSLSDNLSPLLYDGWDGKSLTKSGNGTLILSATNNYTGNTEVKSGVLILAAPDALGRTEYLYLSRGAELDMNGYPQTISKLLTAAGSVLNIHGGSLILNNGGESAGTIAGDGSLNINGGMLDITGNNRNFSGVFTVNKGAHLAVSTADNLGTAFVDNYGTLTLNSTSAWQLTNNISGYGNVRKTGAGALNISDNAKWTGMTDIIQGTVILGNADSPVMLGSNQVIVEEQGKLSGFGGVAGNLSNSGIVDLTTYMPGNILTVGGNYTGRNGLILLQTETGGDNSKTDRLVIKGNASGRTRVAVTQAGGTGAETLNGIEVIHVSGNADNAEFIQTERITAGAYDYILKRGQGINSTNWYLISRKDIPVPQPEAVPENHDNNLRPEAGSYVASIAAANNLFVTNLYERQGQELYISHMTGEENEAGIWMYNKGKHNRWRDNSSQLRTRGNSYVVLIGGDIAQWSLNGTDRWHTGMMAGYGHNNNSTNALSTGYHSEGRMNGYTAGLYATWYANDETHNGSYLDSWLQYSWFDNHINGERLPAESWKSKGFTVSLEAGYSWKAGEFTDNYKGSHEWYVQPQLQVVRMNVKSDKYHESNGTSIENTGNGNILTRLGARTWLTSKNGKNTRYAVPFRPFVEAHWLHNSRVFGTSMNGVSIYQDGARDIGEINGGVVGMITPEVAFRADAGIQLGEHGYHNTSAMLSVEYRF</sequence>
<dbReference type="Pfam" id="PF12951">
    <property type="entry name" value="PATR"/>
    <property type="match status" value="2"/>
</dbReference>
<gene>
    <name evidence="3" type="primary">icsA</name>
    <name evidence="3" type="ORF">FOBECEAA_00093</name>
</gene>
<dbReference type="InterPro" id="IPR043990">
    <property type="entry name" value="AC_1"/>
</dbReference>
<dbReference type="AlphaFoldDB" id="A0A2S1JBG4"/>
<dbReference type="Pfam" id="PF03797">
    <property type="entry name" value="Autotransporter"/>
    <property type="match status" value="1"/>
</dbReference>
<dbReference type="NCBIfam" id="TIGR01414">
    <property type="entry name" value="autotrans_barl"/>
    <property type="match status" value="1"/>
</dbReference>
<dbReference type="Pfam" id="PF22364">
    <property type="entry name" value="VID"/>
    <property type="match status" value="1"/>
</dbReference>
<dbReference type="Gene3D" id="2.160.20.20">
    <property type="match status" value="1"/>
</dbReference>
<evidence type="ECO:0000313" key="3">
    <source>
        <dbReference type="EMBL" id="AWF75654.1"/>
    </source>
</evidence>
<dbReference type="InterPro" id="IPR011050">
    <property type="entry name" value="Pectin_lyase_fold/virulence"/>
</dbReference>
<evidence type="ECO:0000256" key="1">
    <source>
        <dbReference type="ARBA" id="ARBA00022729"/>
    </source>
</evidence>
<dbReference type="InterPro" id="IPR006315">
    <property type="entry name" value="OM_autotransptr_brl_dom"/>
</dbReference>